<proteinExistence type="predicted"/>
<comment type="catalytic activity">
    <reaction evidence="4">
        <text>NAD(+) + H2O = ADP-D-ribose + nicotinamide + H(+)</text>
        <dbReference type="Rhea" id="RHEA:16301"/>
        <dbReference type="ChEBI" id="CHEBI:15377"/>
        <dbReference type="ChEBI" id="CHEBI:15378"/>
        <dbReference type="ChEBI" id="CHEBI:17154"/>
        <dbReference type="ChEBI" id="CHEBI:57540"/>
        <dbReference type="ChEBI" id="CHEBI:57967"/>
        <dbReference type="EC" id="3.2.2.6"/>
    </reaction>
    <physiologicalReaction direction="left-to-right" evidence="4">
        <dbReference type="Rhea" id="RHEA:16302"/>
    </physiologicalReaction>
</comment>
<dbReference type="SUPFAM" id="SSF52200">
    <property type="entry name" value="Toll/Interleukin receptor TIR domain"/>
    <property type="match status" value="1"/>
</dbReference>
<accession>A0A0D6QZ20</accession>
<name>A0A0D6QZ20_ARACU</name>
<keyword evidence="3" id="KW-0520">NAD</keyword>
<dbReference type="GO" id="GO:0007165">
    <property type="term" value="P:signal transduction"/>
    <property type="evidence" value="ECO:0007669"/>
    <property type="project" value="InterPro"/>
</dbReference>
<dbReference type="PANTHER" id="PTHR32009">
    <property type="entry name" value="TMV RESISTANCE PROTEIN N-LIKE"/>
    <property type="match status" value="1"/>
</dbReference>
<dbReference type="Pfam" id="PF01582">
    <property type="entry name" value="TIR"/>
    <property type="match status" value="1"/>
</dbReference>
<evidence type="ECO:0000256" key="1">
    <source>
        <dbReference type="ARBA" id="ARBA00011982"/>
    </source>
</evidence>
<dbReference type="PANTHER" id="PTHR32009:SF39">
    <property type="entry name" value="TIR DOMAIN-CONTAINING PROTEIN"/>
    <property type="match status" value="1"/>
</dbReference>
<evidence type="ECO:0000313" key="6">
    <source>
        <dbReference type="EMBL" id="JAG94935.1"/>
    </source>
</evidence>
<feature type="domain" description="TIR" evidence="5">
    <location>
        <begin position="20"/>
        <end position="182"/>
    </location>
</feature>
<dbReference type="Gene3D" id="3.40.50.10140">
    <property type="entry name" value="Toll/interleukin-1 receptor homology (TIR) domain"/>
    <property type="match status" value="1"/>
</dbReference>
<evidence type="ECO:0000256" key="2">
    <source>
        <dbReference type="ARBA" id="ARBA00022801"/>
    </source>
</evidence>
<dbReference type="AlphaFoldDB" id="A0A0D6QZ20"/>
<evidence type="ECO:0000256" key="3">
    <source>
        <dbReference type="ARBA" id="ARBA00023027"/>
    </source>
</evidence>
<dbReference type="InterPro" id="IPR035897">
    <property type="entry name" value="Toll_tir_struct_dom_sf"/>
</dbReference>
<evidence type="ECO:0000259" key="5">
    <source>
        <dbReference type="PROSITE" id="PS50104"/>
    </source>
</evidence>
<keyword evidence="2" id="KW-0378">Hydrolase</keyword>
<organism evidence="6">
    <name type="scientific">Araucaria cunninghamii</name>
    <name type="common">Hoop pine</name>
    <name type="synonym">Moreton Bay pine</name>
    <dbReference type="NCBI Taxonomy" id="56994"/>
    <lineage>
        <taxon>Eukaryota</taxon>
        <taxon>Viridiplantae</taxon>
        <taxon>Streptophyta</taxon>
        <taxon>Embryophyta</taxon>
        <taxon>Tracheophyta</taxon>
        <taxon>Spermatophyta</taxon>
        <taxon>Pinopsida</taxon>
        <taxon>Pinidae</taxon>
        <taxon>Conifers II</taxon>
        <taxon>Araucariales</taxon>
        <taxon>Araucariaceae</taxon>
        <taxon>Araucaria</taxon>
    </lineage>
</organism>
<dbReference type="EMBL" id="GCKF01042008">
    <property type="protein sequence ID" value="JAG94935.1"/>
    <property type="molecule type" value="Transcribed_RNA"/>
</dbReference>
<dbReference type="SMART" id="SM00255">
    <property type="entry name" value="TIR"/>
    <property type="match status" value="1"/>
</dbReference>
<reference evidence="6" key="1">
    <citation type="submission" date="2015-03" db="EMBL/GenBank/DDBJ databases">
        <title>A transcriptome of Araucaria cunninghamii, an australian fine timber species.</title>
        <authorList>
            <person name="Jing Yi C.J.Y."/>
            <person name="Yin San L.Y.S."/>
            <person name="Abdul Karim S.S."/>
            <person name="Wan Azmi N.N."/>
            <person name="Hercus R.R."/>
            <person name="Croft L.L."/>
        </authorList>
    </citation>
    <scope>NUCLEOTIDE SEQUENCE</scope>
    <source>
        <strain evidence="6">MI0301</strain>
        <tissue evidence="6">Leaf</tissue>
    </source>
</reference>
<sequence length="194" mass="22301">MDGFNSYVPPTTKISFQSDKRFHVFLSFRGKELRETFVNHLYEALSAAGLRVFLDTKELKRGEFIDESLKAAIKSSAIRIPIFSKCYAESVWCLREATCMLEAPESSQRGEARGRLVVEVPADTRNSMGLIIPLFYDVEPTHVRFPQSDSSPYAHYFAKHYENGRFEREEIERWKQSLREISSKSGWSMELTGG</sequence>
<protein>
    <recommendedName>
        <fullName evidence="1">ADP-ribosyl cyclase/cyclic ADP-ribose hydrolase</fullName>
        <ecNumber evidence="1">3.2.2.6</ecNumber>
    </recommendedName>
</protein>
<dbReference type="GO" id="GO:0061809">
    <property type="term" value="F:NAD+ nucleosidase activity, cyclic ADP-ribose generating"/>
    <property type="evidence" value="ECO:0007669"/>
    <property type="project" value="UniProtKB-EC"/>
</dbReference>
<dbReference type="EC" id="3.2.2.6" evidence="1"/>
<dbReference type="InterPro" id="IPR000157">
    <property type="entry name" value="TIR_dom"/>
</dbReference>
<evidence type="ECO:0000256" key="4">
    <source>
        <dbReference type="ARBA" id="ARBA00047304"/>
    </source>
</evidence>
<dbReference type="PROSITE" id="PS50104">
    <property type="entry name" value="TIR"/>
    <property type="match status" value="1"/>
</dbReference>